<dbReference type="EMBL" id="JBHUIW010000038">
    <property type="protein sequence ID" value="MFD2184884.1"/>
    <property type="molecule type" value="Genomic_DNA"/>
</dbReference>
<evidence type="ECO:0000313" key="1">
    <source>
        <dbReference type="EMBL" id="MFD2184884.1"/>
    </source>
</evidence>
<protein>
    <submittedName>
        <fullName evidence="1">Uncharacterized protein</fullName>
    </submittedName>
</protein>
<name>A0ABW5APH4_9BRAD</name>
<dbReference type="RefSeq" id="WP_378480017.1">
    <property type="nucleotide sequence ID" value="NZ_JBHUIW010000038.1"/>
</dbReference>
<accession>A0ABW5APH4</accession>
<organism evidence="1 2">
    <name type="scientific">Rhodoplanes azumiensis</name>
    <dbReference type="NCBI Taxonomy" id="1897628"/>
    <lineage>
        <taxon>Bacteria</taxon>
        <taxon>Pseudomonadati</taxon>
        <taxon>Pseudomonadota</taxon>
        <taxon>Alphaproteobacteria</taxon>
        <taxon>Hyphomicrobiales</taxon>
        <taxon>Nitrobacteraceae</taxon>
        <taxon>Rhodoplanes</taxon>
    </lineage>
</organism>
<sequence length="84" mass="9171">MAQLTPVQLRLSQAERRVACDRRRVALQQMFVDGLEARGFDATGARLVLAQLAETLHTSLAVRARMRALAGISESDDPHRSAAA</sequence>
<comment type="caution">
    <text evidence="1">The sequence shown here is derived from an EMBL/GenBank/DDBJ whole genome shotgun (WGS) entry which is preliminary data.</text>
</comment>
<dbReference type="Proteomes" id="UP001597314">
    <property type="component" value="Unassembled WGS sequence"/>
</dbReference>
<gene>
    <name evidence="1" type="ORF">ACFSOX_22240</name>
</gene>
<reference evidence="2" key="1">
    <citation type="journal article" date="2019" name="Int. J. Syst. Evol. Microbiol.">
        <title>The Global Catalogue of Microorganisms (GCM) 10K type strain sequencing project: providing services to taxonomists for standard genome sequencing and annotation.</title>
        <authorList>
            <consortium name="The Broad Institute Genomics Platform"/>
            <consortium name="The Broad Institute Genome Sequencing Center for Infectious Disease"/>
            <person name="Wu L."/>
            <person name="Ma J."/>
        </authorList>
    </citation>
    <scope>NUCLEOTIDE SEQUENCE [LARGE SCALE GENOMIC DNA]</scope>
    <source>
        <strain evidence="2">CGMCC 1.6774</strain>
    </source>
</reference>
<evidence type="ECO:0000313" key="2">
    <source>
        <dbReference type="Proteomes" id="UP001597314"/>
    </source>
</evidence>
<keyword evidence="2" id="KW-1185">Reference proteome</keyword>
<proteinExistence type="predicted"/>